<sequence length="488" mass="52628">MTQFLHGVEVIEIDDGTRPIQTVKSAVIGLIGTAPNSAAAIAASLTLGSAVLNDGLVFTASQAGKAGNAISVELVDPAATSKTLSVSVDGNKIRISLETGADSALSSTAEEVRSAVQASPAASALVSASFLGDGSGEVAPAARTYLMGGENESFPLNIPVAVAGSRKRAKGLGEGGTLPAAVDDIFDQTGALVIVVRVDKGATDAQTQANIIEGMQGWLDSQTETGYMPRILVAPEFSQVDAVAAEMEAKATRLRAITYVDCERTASYTDAMKRARRFGERVEVMWPWVRVFDTEQAQEVDRPSSARQAGLRARIDAEKGFWWSKSNHPIYGIVGTSQPVDWSLGDPNTTANMLNENKVSTIIREGGFRHWGNRTCSVDPKWQFEQTRRTADIINDSVQRSHMWAVDRNITQSYVDDVVGGVNAYLRELKSLGAILGGECWADPDLNSPETIKKGIVYFDFDFCPPYPAEHVVFRSRLNDNYLEEVFS</sequence>
<name>A0A066RRA9_9GAMM</name>
<dbReference type="PANTHER" id="PTHR35861">
    <property type="match status" value="1"/>
</dbReference>
<evidence type="ECO:0000259" key="3">
    <source>
        <dbReference type="Pfam" id="PF17482"/>
    </source>
</evidence>
<organism evidence="4 5">
    <name type="scientific">Photobacterium galatheae</name>
    <dbReference type="NCBI Taxonomy" id="1654360"/>
    <lineage>
        <taxon>Bacteria</taxon>
        <taxon>Pseudomonadati</taxon>
        <taxon>Pseudomonadota</taxon>
        <taxon>Gammaproteobacteria</taxon>
        <taxon>Vibrionales</taxon>
        <taxon>Vibrionaceae</taxon>
        <taxon>Photobacterium</taxon>
    </lineage>
</organism>
<dbReference type="RefSeq" id="WP_036749028.1">
    <property type="nucleotide sequence ID" value="NZ_JAGSGC010000002.1"/>
</dbReference>
<evidence type="ECO:0000313" key="4">
    <source>
        <dbReference type="EMBL" id="KDM92904.1"/>
    </source>
</evidence>
<dbReference type="Gene3D" id="3.40.50.11780">
    <property type="match status" value="1"/>
</dbReference>
<evidence type="ECO:0000259" key="2">
    <source>
        <dbReference type="Pfam" id="PF04984"/>
    </source>
</evidence>
<evidence type="ECO:0000313" key="5">
    <source>
        <dbReference type="Proteomes" id="UP000027192"/>
    </source>
</evidence>
<dbReference type="Pfam" id="PF04984">
    <property type="entry name" value="Phage_sheath_1"/>
    <property type="match status" value="1"/>
</dbReference>
<feature type="domain" description="Tail sheath protein C-terminal" evidence="3">
    <location>
        <begin position="378"/>
        <end position="478"/>
    </location>
</feature>
<accession>A0A066RRA9</accession>
<comment type="caution">
    <text evidence="4">The sequence shown here is derived from an EMBL/GenBank/DDBJ whole genome shotgun (WGS) entry which is preliminary data.</text>
</comment>
<gene>
    <name evidence="4" type="ORF">EA58_03875</name>
</gene>
<dbReference type="AlphaFoldDB" id="A0A066RRA9"/>
<reference evidence="4 5" key="1">
    <citation type="submission" date="2014-04" db="EMBL/GenBank/DDBJ databases">
        <title>Draft genome sequence of Photobacterium halotolerans S2753: a solonamide, ngercheumicin and holomycin producer.</title>
        <authorList>
            <person name="Machado H.R."/>
            <person name="Gram L."/>
        </authorList>
    </citation>
    <scope>NUCLEOTIDE SEQUENCE [LARGE SCALE GENOMIC DNA]</scope>
    <source>
        <strain evidence="4 5">S2753</strain>
    </source>
</reference>
<feature type="domain" description="Tail sheath protein subtilisin-like" evidence="2">
    <location>
        <begin position="225"/>
        <end position="376"/>
    </location>
</feature>
<dbReference type="InterPro" id="IPR052042">
    <property type="entry name" value="Tail_sheath_structural"/>
</dbReference>
<dbReference type="InterPro" id="IPR020287">
    <property type="entry name" value="Tail_sheath_C"/>
</dbReference>
<dbReference type="STRING" id="1654360.EA58_03875"/>
<dbReference type="InterPro" id="IPR035089">
    <property type="entry name" value="Phage_sheath_subtilisin"/>
</dbReference>
<protein>
    <submittedName>
        <fullName evidence="4">Major tail sheath protein</fullName>
    </submittedName>
</protein>
<dbReference type="Proteomes" id="UP000027192">
    <property type="component" value="Unassembled WGS sequence"/>
</dbReference>
<dbReference type="OrthoDB" id="9767864at2"/>
<proteinExistence type="inferred from homology"/>
<evidence type="ECO:0000256" key="1">
    <source>
        <dbReference type="ARBA" id="ARBA00008005"/>
    </source>
</evidence>
<keyword evidence="5" id="KW-1185">Reference proteome</keyword>
<dbReference type="PANTHER" id="PTHR35861:SF1">
    <property type="entry name" value="PHAGE TAIL SHEATH PROTEIN"/>
    <property type="match status" value="1"/>
</dbReference>
<comment type="similarity">
    <text evidence="1">Belongs to the myoviridae tail sheath protein family.</text>
</comment>
<dbReference type="EMBL" id="JMIB01000005">
    <property type="protein sequence ID" value="KDM92904.1"/>
    <property type="molecule type" value="Genomic_DNA"/>
</dbReference>
<dbReference type="Pfam" id="PF17482">
    <property type="entry name" value="Phage_sheath_1C"/>
    <property type="match status" value="1"/>
</dbReference>